<organism evidence="1 2">
    <name type="scientific">Nannocystis pusilla</name>
    <dbReference type="NCBI Taxonomy" id="889268"/>
    <lineage>
        <taxon>Bacteria</taxon>
        <taxon>Pseudomonadati</taxon>
        <taxon>Myxococcota</taxon>
        <taxon>Polyangia</taxon>
        <taxon>Nannocystales</taxon>
        <taxon>Nannocystaceae</taxon>
        <taxon>Nannocystis</taxon>
    </lineage>
</organism>
<dbReference type="AlphaFoldDB" id="A0A9X3IVM8"/>
<gene>
    <name evidence="1" type="ORF">OV079_13010</name>
</gene>
<protein>
    <submittedName>
        <fullName evidence="1">Uncharacterized protein</fullName>
    </submittedName>
</protein>
<dbReference type="Proteomes" id="UP001150924">
    <property type="component" value="Unassembled WGS sequence"/>
</dbReference>
<keyword evidence="2" id="KW-1185">Reference proteome</keyword>
<evidence type="ECO:0000313" key="1">
    <source>
        <dbReference type="EMBL" id="MCY1006462.1"/>
    </source>
</evidence>
<name>A0A9X3IVM8_9BACT</name>
<comment type="caution">
    <text evidence="1">The sequence shown here is derived from an EMBL/GenBank/DDBJ whole genome shotgun (WGS) entry which is preliminary data.</text>
</comment>
<evidence type="ECO:0000313" key="2">
    <source>
        <dbReference type="Proteomes" id="UP001150924"/>
    </source>
</evidence>
<accession>A0A9X3IVM8</accession>
<dbReference type="EMBL" id="JAPNKE010000002">
    <property type="protein sequence ID" value="MCY1006462.1"/>
    <property type="molecule type" value="Genomic_DNA"/>
</dbReference>
<dbReference type="RefSeq" id="WP_267768663.1">
    <property type="nucleotide sequence ID" value="NZ_JAPNKE010000002.1"/>
</dbReference>
<proteinExistence type="predicted"/>
<reference evidence="1" key="1">
    <citation type="submission" date="2022-11" db="EMBL/GenBank/DDBJ databases">
        <title>Minimal conservation of predation-associated metabolite biosynthetic gene clusters underscores biosynthetic potential of Myxococcota including descriptions for ten novel species: Archangium lansinium sp. nov., Myxococcus landrumus sp. nov., Nannocystis bai.</title>
        <authorList>
            <person name="Ahearne A."/>
            <person name="Stevens C."/>
            <person name="Phillips K."/>
        </authorList>
    </citation>
    <scope>NUCLEOTIDE SEQUENCE</scope>
    <source>
        <strain evidence="1">Na p29</strain>
    </source>
</reference>
<sequence length="199" mass="23130">MPEIFAESMRQRRCVVTQARLGPNELVASRSRMPSLYGGRPIADEVKILDYLLQCAHAVLVCDMLERSHVDTIRRFFLTIIDNSQLRSERCLHLYLYHFWDQLWRLDSEGIHLTEKFYEGMSNSQSSRFAERLLPRLCDQEARTDIVGFDELGRKLYLVEVKQGELDDRAIGQFFATIRTLAHNAIVSAMIWTSGAWCR</sequence>